<reference evidence="3 4" key="1">
    <citation type="submission" date="2018-03" db="EMBL/GenBank/DDBJ databases">
        <authorList>
            <person name="Gully D."/>
        </authorList>
    </citation>
    <scope>NUCLEOTIDE SEQUENCE [LARGE SCALE GENOMIC DNA]</scope>
    <source>
        <strain evidence="3">ORS3257</strain>
    </source>
</reference>
<dbReference type="InterPro" id="IPR029044">
    <property type="entry name" value="Nucleotide-diphossugar_trans"/>
</dbReference>
<evidence type="ECO:0000313" key="4">
    <source>
        <dbReference type="Proteomes" id="UP000246085"/>
    </source>
</evidence>
<evidence type="ECO:0000313" key="3">
    <source>
        <dbReference type="EMBL" id="SPP93911.1"/>
    </source>
</evidence>
<dbReference type="PANTHER" id="PTHR43685:SF2">
    <property type="entry name" value="GLYCOSYLTRANSFERASE 2-LIKE DOMAIN-CONTAINING PROTEIN"/>
    <property type="match status" value="1"/>
</dbReference>
<dbReference type="Pfam" id="PF00535">
    <property type="entry name" value="Glycos_transf_2"/>
    <property type="match status" value="1"/>
</dbReference>
<evidence type="ECO:0000259" key="2">
    <source>
        <dbReference type="Pfam" id="PF00535"/>
    </source>
</evidence>
<dbReference type="SUPFAM" id="SSF53448">
    <property type="entry name" value="Nucleotide-diphospho-sugar transferases"/>
    <property type="match status" value="1"/>
</dbReference>
<dbReference type="AlphaFoldDB" id="A0A2U3PXM5"/>
<dbReference type="InterPro" id="IPR050834">
    <property type="entry name" value="Glycosyltransf_2"/>
</dbReference>
<accession>A0A2U3PXM5</accession>
<proteinExistence type="predicted"/>
<sequence length="348" mass="38923">MAKVDVVVPCYNYGRYLVDCVRSVLDQSIKDVRVLVIDDASSDDSLEVAKRLSALDWRVEVVTHGRNLGHIATYNEGIERADSDYFLLLSADDMLVPGALERAIEVLAKNPDVVLTYGECVSWHDELPIPRIEPTQRYTWSRHDLLKEICTTGTNVVPTPTAIARTSVQKAIGGYRALLPHAGDMEMWLRFAANGSVARIKAVQAIYRKHPNAMSNAYFAEAMSDYSQRQLAFDSFFEEYEHRLSSSHRLSGVARGALADHVFRCGITLLRQGRPKDGVRLIQEAMRIDRRLRYLPPVWQLFKLPSAEGRQRALSAVRVGVSHMLGRRRGALSGSQRKRGGGSGEEAT</sequence>
<evidence type="ECO:0000256" key="1">
    <source>
        <dbReference type="SAM" id="MobiDB-lite"/>
    </source>
</evidence>
<organism evidence="3 4">
    <name type="scientific">Bradyrhizobium vignae</name>
    <dbReference type="NCBI Taxonomy" id="1549949"/>
    <lineage>
        <taxon>Bacteria</taxon>
        <taxon>Pseudomonadati</taxon>
        <taxon>Pseudomonadota</taxon>
        <taxon>Alphaproteobacteria</taxon>
        <taxon>Hyphomicrobiales</taxon>
        <taxon>Nitrobacteraceae</taxon>
        <taxon>Bradyrhizobium</taxon>
    </lineage>
</organism>
<dbReference type="Gene3D" id="3.90.550.10">
    <property type="entry name" value="Spore Coat Polysaccharide Biosynthesis Protein SpsA, Chain A"/>
    <property type="match status" value="1"/>
</dbReference>
<dbReference type="RefSeq" id="WP_122402121.1">
    <property type="nucleotide sequence ID" value="NZ_LS398110.1"/>
</dbReference>
<dbReference type="Proteomes" id="UP000246085">
    <property type="component" value="Chromosome BRAD3257"/>
</dbReference>
<feature type="region of interest" description="Disordered" evidence="1">
    <location>
        <begin position="328"/>
        <end position="348"/>
    </location>
</feature>
<dbReference type="GO" id="GO:0016740">
    <property type="term" value="F:transferase activity"/>
    <property type="evidence" value="ECO:0007669"/>
    <property type="project" value="UniProtKB-KW"/>
</dbReference>
<dbReference type="InterPro" id="IPR001173">
    <property type="entry name" value="Glyco_trans_2-like"/>
</dbReference>
<name>A0A2U3PXM5_9BRAD</name>
<gene>
    <name evidence="3" type="ORF">BRAD3257_2848</name>
</gene>
<dbReference type="KEGG" id="bvz:BRAD3257_2848"/>
<feature type="domain" description="Glycosyltransferase 2-like" evidence="2">
    <location>
        <begin position="6"/>
        <end position="116"/>
    </location>
</feature>
<keyword evidence="3" id="KW-0808">Transferase</keyword>
<dbReference type="EMBL" id="LS398110">
    <property type="protein sequence ID" value="SPP93911.1"/>
    <property type="molecule type" value="Genomic_DNA"/>
</dbReference>
<protein>
    <submittedName>
        <fullName evidence="3">Glycosyl transferase</fullName>
    </submittedName>
</protein>
<dbReference type="PANTHER" id="PTHR43685">
    <property type="entry name" value="GLYCOSYLTRANSFERASE"/>
    <property type="match status" value="1"/>
</dbReference>
<feature type="compositionally biased region" description="Basic residues" evidence="1">
    <location>
        <begin position="328"/>
        <end position="340"/>
    </location>
</feature>